<keyword evidence="5" id="KW-1185">Reference proteome</keyword>
<protein>
    <recommendedName>
        <fullName evidence="3">STAS domain-containing protein</fullName>
    </recommendedName>
</protein>
<feature type="domain" description="STAS" evidence="3">
    <location>
        <begin position="3"/>
        <end position="135"/>
    </location>
</feature>
<keyword evidence="1" id="KW-0769">Symport</keyword>
<dbReference type="Proteomes" id="UP000436088">
    <property type="component" value="Unassembled WGS sequence"/>
</dbReference>
<organism evidence="4 5">
    <name type="scientific">Hibiscus syriacus</name>
    <name type="common">Rose of Sharon</name>
    <dbReference type="NCBI Taxonomy" id="106335"/>
    <lineage>
        <taxon>Eukaryota</taxon>
        <taxon>Viridiplantae</taxon>
        <taxon>Streptophyta</taxon>
        <taxon>Embryophyta</taxon>
        <taxon>Tracheophyta</taxon>
        <taxon>Spermatophyta</taxon>
        <taxon>Magnoliopsida</taxon>
        <taxon>eudicotyledons</taxon>
        <taxon>Gunneridae</taxon>
        <taxon>Pentapetalae</taxon>
        <taxon>rosids</taxon>
        <taxon>malvids</taxon>
        <taxon>Malvales</taxon>
        <taxon>Malvaceae</taxon>
        <taxon>Malvoideae</taxon>
        <taxon>Hibiscus</taxon>
    </lineage>
</organism>
<sequence length="152" mass="16998">MDQYPVANSVPGILILQIDAPIYFANASYLRERISRWIFKEEGRLKSEGESSLHYVIIDLSVTVGSIDTIGISMLEELLKMSIEKAYSITYFCHISLALANPRSEVMKKLDKSKLIDKIGQGWIFLTVGEAVSSCNLLHTCKSTRVAQVNNV</sequence>
<gene>
    <name evidence="4" type="ORF">F3Y22_tig00109945pilonHSYRG00036</name>
</gene>
<accession>A0A6A3BSE0</accession>
<keyword evidence="2" id="KW-0764">Sulfate transport</keyword>
<dbReference type="GO" id="GO:0016020">
    <property type="term" value="C:membrane"/>
    <property type="evidence" value="ECO:0007669"/>
    <property type="project" value="InterPro"/>
</dbReference>
<proteinExistence type="predicted"/>
<dbReference type="CDD" id="cd07042">
    <property type="entry name" value="STAS_SulP_like_sulfate_transporter"/>
    <property type="match status" value="1"/>
</dbReference>
<evidence type="ECO:0000313" key="5">
    <source>
        <dbReference type="Proteomes" id="UP000436088"/>
    </source>
</evidence>
<evidence type="ECO:0000256" key="2">
    <source>
        <dbReference type="ARBA" id="ARBA00023032"/>
    </source>
</evidence>
<evidence type="ECO:0000259" key="3">
    <source>
        <dbReference type="PROSITE" id="PS50801"/>
    </source>
</evidence>
<dbReference type="GO" id="GO:0015293">
    <property type="term" value="F:symporter activity"/>
    <property type="evidence" value="ECO:0007669"/>
    <property type="project" value="UniProtKB-KW"/>
</dbReference>
<reference evidence="4" key="1">
    <citation type="submission" date="2019-09" db="EMBL/GenBank/DDBJ databases">
        <title>Draft genome information of white flower Hibiscus syriacus.</title>
        <authorList>
            <person name="Kim Y.-M."/>
        </authorList>
    </citation>
    <scope>NUCLEOTIDE SEQUENCE [LARGE SCALE GENOMIC DNA]</scope>
    <source>
        <strain evidence="4">YM2019G1</strain>
    </source>
</reference>
<dbReference type="PROSITE" id="PS50801">
    <property type="entry name" value="STAS"/>
    <property type="match status" value="1"/>
</dbReference>
<dbReference type="AlphaFoldDB" id="A0A6A3BSE0"/>
<dbReference type="InterPro" id="IPR001902">
    <property type="entry name" value="SLC26A/SulP_fam"/>
</dbReference>
<dbReference type="PANTHER" id="PTHR11814">
    <property type="entry name" value="SULFATE TRANSPORTER"/>
    <property type="match status" value="1"/>
</dbReference>
<keyword evidence="1" id="KW-0813">Transport</keyword>
<dbReference type="Pfam" id="PF01740">
    <property type="entry name" value="STAS"/>
    <property type="match status" value="1"/>
</dbReference>
<dbReference type="EMBL" id="VEPZ02000784">
    <property type="protein sequence ID" value="KAE8719544.1"/>
    <property type="molecule type" value="Genomic_DNA"/>
</dbReference>
<dbReference type="InterPro" id="IPR036513">
    <property type="entry name" value="STAS_dom_sf"/>
</dbReference>
<dbReference type="Gene3D" id="3.30.750.24">
    <property type="entry name" value="STAS domain"/>
    <property type="match status" value="1"/>
</dbReference>
<dbReference type="InterPro" id="IPR002645">
    <property type="entry name" value="STAS_dom"/>
</dbReference>
<dbReference type="SUPFAM" id="SSF52091">
    <property type="entry name" value="SpoIIaa-like"/>
    <property type="match status" value="1"/>
</dbReference>
<comment type="caution">
    <text evidence="4">The sequence shown here is derived from an EMBL/GenBank/DDBJ whole genome shotgun (WGS) entry which is preliminary data.</text>
</comment>
<name>A0A6A3BSE0_HIBSY</name>
<evidence type="ECO:0000313" key="4">
    <source>
        <dbReference type="EMBL" id="KAE8719544.1"/>
    </source>
</evidence>
<evidence type="ECO:0000256" key="1">
    <source>
        <dbReference type="ARBA" id="ARBA00022847"/>
    </source>
</evidence>